<dbReference type="Pfam" id="PF04347">
    <property type="entry name" value="FliO"/>
    <property type="match status" value="1"/>
</dbReference>
<dbReference type="PANTHER" id="PTHR38766:SF1">
    <property type="entry name" value="FLAGELLAR PROTEIN FLIO"/>
    <property type="match status" value="1"/>
</dbReference>
<keyword evidence="3" id="KW-1003">Cell membrane</keyword>
<dbReference type="InterPro" id="IPR022781">
    <property type="entry name" value="Flagellar_biosynth_FliO"/>
</dbReference>
<keyword evidence="5 10" id="KW-1133">Transmembrane helix</keyword>
<organism evidence="11 12">
    <name type="scientific">Neorhizobium phenanthreniclasticum</name>
    <dbReference type="NCBI Taxonomy" id="3157917"/>
    <lineage>
        <taxon>Bacteria</taxon>
        <taxon>Pseudomonadati</taxon>
        <taxon>Pseudomonadota</taxon>
        <taxon>Alphaproteobacteria</taxon>
        <taxon>Hyphomicrobiales</taxon>
        <taxon>Rhizobiaceae</taxon>
        <taxon>Rhizobium/Agrobacterium group</taxon>
        <taxon>Neorhizobium</taxon>
    </lineage>
</organism>
<dbReference type="RefSeq" id="WP_037146727.1">
    <property type="nucleotide sequence ID" value="NZ_JBEAAL010000023.1"/>
</dbReference>
<evidence type="ECO:0000256" key="1">
    <source>
        <dbReference type="ARBA" id="ARBA00004117"/>
    </source>
</evidence>
<accession>A0ABV0M875</accession>
<name>A0ABV0M875_9HYPH</name>
<feature type="region of interest" description="Disordered" evidence="9">
    <location>
        <begin position="129"/>
        <end position="176"/>
    </location>
</feature>
<keyword evidence="7" id="KW-0975">Bacterial flagellum</keyword>
<keyword evidence="11" id="KW-0966">Cell projection</keyword>
<evidence type="ECO:0000256" key="5">
    <source>
        <dbReference type="ARBA" id="ARBA00022989"/>
    </source>
</evidence>
<comment type="caution">
    <text evidence="11">The sequence shown here is derived from an EMBL/GenBank/DDBJ whole genome shotgun (WGS) entry which is preliminary data.</text>
</comment>
<keyword evidence="6 10" id="KW-0472">Membrane</keyword>
<dbReference type="InterPro" id="IPR052205">
    <property type="entry name" value="FliO/MopB"/>
</dbReference>
<evidence type="ECO:0000256" key="8">
    <source>
        <dbReference type="ARBA" id="ARBA00037937"/>
    </source>
</evidence>
<dbReference type="Proteomes" id="UP001496627">
    <property type="component" value="Unassembled WGS sequence"/>
</dbReference>
<evidence type="ECO:0000256" key="9">
    <source>
        <dbReference type="SAM" id="MobiDB-lite"/>
    </source>
</evidence>
<dbReference type="EMBL" id="JBEAAL010000023">
    <property type="protein sequence ID" value="MEQ1408091.1"/>
    <property type="molecule type" value="Genomic_DNA"/>
</dbReference>
<evidence type="ECO:0000256" key="10">
    <source>
        <dbReference type="SAM" id="Phobius"/>
    </source>
</evidence>
<protein>
    <submittedName>
        <fullName evidence="11">Flagellar biosynthetic protein FliO</fullName>
    </submittedName>
</protein>
<evidence type="ECO:0000256" key="7">
    <source>
        <dbReference type="ARBA" id="ARBA00023143"/>
    </source>
</evidence>
<sequence length="344" mass="35973">MLEDLLSAYGSRLVIAVLGVGIALLLLVVALWMIRGRNGPSPFVRGGKNRQPRLQVLDAAAVDARRRLVLVRRDNVEHLVMIGGPTDIVIESGISTGAAGMNAASASAASRSTPLDPSDMTVPFSALPAAEPRTALAQRPVSPEPRVEPARERSVSRDATRPAPAVMPLATGPGPMDTTPPRPAPPILAAPPEHAVAPKIELPVRQATDVKPEPLRPVGAVAAAATSAHSLDIAANVLDAARERVLQDVPEPRVAPANPAAVPPVLQPAAEKPKQLGSDFERILEQEMANNLAAREAAALGQPPAPTLPRNPSAAPRVTGATPEPSLQTEVARIFGEMSVNRDK</sequence>
<keyword evidence="11" id="KW-0282">Flagellum</keyword>
<feature type="region of interest" description="Disordered" evidence="9">
    <location>
        <begin position="294"/>
        <end position="344"/>
    </location>
</feature>
<gene>
    <name evidence="11" type="ORF">ABK249_24490</name>
</gene>
<evidence type="ECO:0000256" key="2">
    <source>
        <dbReference type="ARBA" id="ARBA00004236"/>
    </source>
</evidence>
<evidence type="ECO:0000256" key="6">
    <source>
        <dbReference type="ARBA" id="ARBA00023136"/>
    </source>
</evidence>
<keyword evidence="4 10" id="KW-0812">Transmembrane</keyword>
<evidence type="ECO:0000256" key="3">
    <source>
        <dbReference type="ARBA" id="ARBA00022475"/>
    </source>
</evidence>
<feature type="transmembrane region" description="Helical" evidence="10">
    <location>
        <begin position="12"/>
        <end position="34"/>
    </location>
</feature>
<evidence type="ECO:0000256" key="4">
    <source>
        <dbReference type="ARBA" id="ARBA00022692"/>
    </source>
</evidence>
<evidence type="ECO:0000313" key="12">
    <source>
        <dbReference type="Proteomes" id="UP001496627"/>
    </source>
</evidence>
<reference evidence="11 12" key="1">
    <citation type="submission" date="2024-05" db="EMBL/GenBank/DDBJ databases">
        <title>Neorhizobium sp. Rsf11, a plant growth promoting and heavy metal resistant PAH-degrader.</title>
        <authorList>
            <person name="Golubev S.N."/>
            <person name="Muratova A.Y."/>
            <person name="Markelova M.I."/>
        </authorList>
    </citation>
    <scope>NUCLEOTIDE SEQUENCE [LARGE SCALE GENOMIC DNA]</scope>
    <source>
        <strain evidence="11 12">Rsf11</strain>
    </source>
</reference>
<keyword evidence="12" id="KW-1185">Reference proteome</keyword>
<dbReference type="PANTHER" id="PTHR38766">
    <property type="entry name" value="FLAGELLAR PROTEIN FLIO"/>
    <property type="match status" value="1"/>
</dbReference>
<keyword evidence="11" id="KW-0969">Cilium</keyword>
<proteinExistence type="inferred from homology"/>
<feature type="compositionally biased region" description="Basic and acidic residues" evidence="9">
    <location>
        <begin position="145"/>
        <end position="160"/>
    </location>
</feature>
<evidence type="ECO:0000313" key="11">
    <source>
        <dbReference type="EMBL" id="MEQ1408091.1"/>
    </source>
</evidence>
<comment type="subcellular location">
    <subcellularLocation>
        <location evidence="1">Bacterial flagellum basal body</location>
    </subcellularLocation>
    <subcellularLocation>
        <location evidence="2">Cell membrane</location>
    </subcellularLocation>
</comment>
<comment type="similarity">
    <text evidence="8">Belongs to the FliO/MopB family.</text>
</comment>